<dbReference type="EMBL" id="KQ415617">
    <property type="protein sequence ID" value="KOC58539.1"/>
    <property type="molecule type" value="Genomic_DNA"/>
</dbReference>
<sequence>MAKKRVLHSQLGSTLYAPKESDYMPVDVQDSSTPSGFRTKKAPLKVIGDLVYAGIRNDNAGLIYMDPNYIKGSGIGTDRHTLDPQFFKSRYALNNMTNISQIGDIRQGALPLGYIGHRLDIQNPIPFFMAGVTGFIPPQTLNITDFVSDPTQYDRLYMYLTIVATQPVVTLRADEIPERFDTTLLGTIYLSGGNITNRNADAIMRMGTARFSANGGWGSSFPYSWDTVQSVDQNDRVAVSVSSDGQTYVTTTQRVGTLTDQIKSTVSKEISSKVAASNGLVGSGSSASPIGIDSNWTDQHFYKNMNFPFSQVGGASDFTLPISGSYFSVSYPYFPTNPFPSTSFVESNGELRTLHHVTNGEQIRPVYALWPNYRNTTGWDCRLTDVVYNPPGLKSDEFIRQVYMSSSTAMVCEIWDSLGFKEWGFVELNNTFDHNNHNIIRMGINPFQTLVSGGTPSTSQLNAIRTVHFHAVIVKGTRYVLYCPPAGENGDWGVVKVAVVDTQGNVTQSTNWNCTNCAGWQANNRDKITMFNQVFSNNSSDTSAMYFNANPATITCWTNTGIDYAYITIGNITSDGKVNMVYRRYDVWNSNQGSNSIQADWYFQIDFANKQVTPHPDCVGQRPTVRDTGNGQAVVDQLLKFNDDVKYHFWAMYRKMQIVGDGARVYHTYTNGNLDIPNTFNTYFKASSPVGKVDILGSASSYNGGYVSFTNNPPTPIKSVHGGNWIYDRLVVNDQSGSGPRQYGEGVDCAVIGYGNPTKTYNLVKMDGGNGSTPVSGYELTSNRYNVSNVTPVYCFWSANGYTGVHQAFFTHASTPNDAYPANVNGDISTTGNYRISQTAIDAVNNWIRNIAKPNGFTDVYRIYWTLVPPYPGLGNDQCILKTMICFSKPGQDASGGYGFVDSGNNVTCSPLYVGYNVLQCSLDRNTSNGDVTLQNVTFNQGQTFNSIYYHNVFLNWDNSQAYTSCGAAVRMESDGTIKVLMSGGPAMFNYKQDGTTETNFIQPVIFKPWEMTCTRNSAVNWTRSRDTPTFRLDRGIGVVTAGLGAGSFYGFVPFNFDSMTFDENNIVILGSARPASGMNFTISGNIPMYLRGKYYEIPAQSFDLNSLFGSDTAKNNKFYLYGTIDQSNNGKLVISQNGLDERSDLVYIGSIATSATEISDIAAIPVTRWDGKRPSTKFQGSSIPVSTGTPNSGTGIQWVTPYSPEIVDSYWSKDPEGAQPISQINCGDVAYLIVKSRHVNNGQDNTINWALNNITNVEIGAGNVFSTAYLHGHSYNPDSNYWYSAYRVVTNSSSGKISSGVTPDSLNGGVSIDGEMTVTSNGSFWVGNLADALQSLQRFTLRYSVMNNPNDTFTLNGKALPVSYGLSWDIRDISSLVQEGWNSFSITAVSENQPPAQSKYMIVQNNGSNVAVNASPNDFLQMVRYRFLSISLSDIAGVDSSFSGSGTSDNPFGVSLDWANTVGLSMSNLEISYIGIPDMDLPIRAGNGFQVIITEQIPVVLNKVQGYLPPGTYNIQDLTGTNPAGLIVNMYIVVNNGMFSFQMSSANLTDDFGRTWIGQVTCNASGVVKVFAKPFSRMGTLRLSSTPRGKSVPCTTGSVLQSDNTARNSNFQRISFFVHHCTLQPNTNTGINHMLYPTEVHIPQTIECGRITLERLPFTDGLTYTARCSTPSRAIDVYISPWLYSDLDIDIHYEHPFISFGTHSRMGIFTFMERLSRLGAVLCQRATDTHSEVWFEAGEGVEEPEKPFSRLEFIRLGSEDKKEIVYSEYSSIIISRTTNPEEKFHVTQITGDRYLRFYTNHIVQRGSFTGLEQVIVSEDEIHISPCKDSLAELKDLQKSILEYIDCGYIHLNLVPSTNSVYYASTVKDRRMVILPVALYANIVPQGTKIIQADDPCSIDFSTLFDGDRAKITQFLSNVMAFGKALDRVDALQMPDLENLKMEFVYPYLSNTNDGAAFCGFNIFGKEEESPEFVSVVTEDHIRIKKVGNEGAIITLGKESEFATQMGEVTHIPTEKLQYVGSLTGLELFDFADASHSLVIRLEHKNAFFDKITKKPLSN</sequence>
<protein>
    <submittedName>
        <fullName evidence="1">Uncharacterized protein</fullName>
    </submittedName>
</protein>
<gene>
    <name evidence="1" type="ORF">WH47_09778</name>
</gene>
<evidence type="ECO:0000313" key="2">
    <source>
        <dbReference type="Proteomes" id="UP000053825"/>
    </source>
</evidence>
<proteinExistence type="predicted"/>
<keyword evidence="2" id="KW-1185">Reference proteome</keyword>
<dbReference type="Proteomes" id="UP000053825">
    <property type="component" value="Unassembled WGS sequence"/>
</dbReference>
<accession>A0A0L7QIZ4</accession>
<organism evidence="1 2">
    <name type="scientific">Habropoda laboriosa</name>
    <dbReference type="NCBI Taxonomy" id="597456"/>
    <lineage>
        <taxon>Eukaryota</taxon>
        <taxon>Metazoa</taxon>
        <taxon>Ecdysozoa</taxon>
        <taxon>Arthropoda</taxon>
        <taxon>Hexapoda</taxon>
        <taxon>Insecta</taxon>
        <taxon>Pterygota</taxon>
        <taxon>Neoptera</taxon>
        <taxon>Endopterygota</taxon>
        <taxon>Hymenoptera</taxon>
        <taxon>Apocrita</taxon>
        <taxon>Aculeata</taxon>
        <taxon>Apoidea</taxon>
        <taxon>Anthophila</taxon>
        <taxon>Apidae</taxon>
        <taxon>Habropoda</taxon>
    </lineage>
</organism>
<reference evidence="1 2" key="1">
    <citation type="submission" date="2015-07" db="EMBL/GenBank/DDBJ databases">
        <title>The genome of Habropoda laboriosa.</title>
        <authorList>
            <person name="Pan H."/>
            <person name="Kapheim K."/>
        </authorList>
    </citation>
    <scope>NUCLEOTIDE SEQUENCE [LARGE SCALE GENOMIC DNA]</scope>
    <source>
        <strain evidence="1">0110345459</strain>
    </source>
</reference>
<evidence type="ECO:0000313" key="1">
    <source>
        <dbReference type="EMBL" id="KOC58539.1"/>
    </source>
</evidence>
<name>A0A0L7QIZ4_9HYME</name>